<dbReference type="Pfam" id="PF01321">
    <property type="entry name" value="Creatinase_N"/>
    <property type="match status" value="1"/>
</dbReference>
<dbReference type="SUPFAM" id="SSF53092">
    <property type="entry name" value="Creatinase/prolidase N-terminal domain"/>
    <property type="match status" value="1"/>
</dbReference>
<dbReference type="InterPro" id="IPR000994">
    <property type="entry name" value="Pept_M24"/>
</dbReference>
<dbReference type="PANTHER" id="PTHR46112:SF3">
    <property type="entry name" value="AMINOPEPTIDASE YPDF"/>
    <property type="match status" value="1"/>
</dbReference>
<evidence type="ECO:0000256" key="3">
    <source>
        <dbReference type="ARBA" id="ARBA00022801"/>
    </source>
</evidence>
<dbReference type="EMBL" id="CP146369">
    <property type="protein sequence ID" value="WWT55992.1"/>
    <property type="molecule type" value="Genomic_DNA"/>
</dbReference>
<keyword evidence="4" id="KW-0482">Metalloprotease</keyword>
<evidence type="ECO:0000259" key="6">
    <source>
        <dbReference type="Pfam" id="PF01321"/>
    </source>
</evidence>
<dbReference type="InterPro" id="IPR001714">
    <property type="entry name" value="Pept_M24_MAP"/>
</dbReference>
<dbReference type="InterPro" id="IPR050659">
    <property type="entry name" value="Peptidase_M24B"/>
</dbReference>
<protein>
    <submittedName>
        <fullName evidence="7">Xaa-Pro peptidase family protein</fullName>
    </submittedName>
</protein>
<feature type="domain" description="Peptidase M24" evidence="5">
    <location>
        <begin position="161"/>
        <end position="368"/>
    </location>
</feature>
<organism evidence="7 8">
    <name type="scientific">Brevundimonas olei</name>
    <dbReference type="NCBI Taxonomy" id="657642"/>
    <lineage>
        <taxon>Bacteria</taxon>
        <taxon>Pseudomonadati</taxon>
        <taxon>Pseudomonadota</taxon>
        <taxon>Alphaproteobacteria</taxon>
        <taxon>Caulobacterales</taxon>
        <taxon>Caulobacteraceae</taxon>
        <taxon>Brevundimonas</taxon>
    </lineage>
</organism>
<evidence type="ECO:0000313" key="8">
    <source>
        <dbReference type="Proteomes" id="UP001363460"/>
    </source>
</evidence>
<dbReference type="Proteomes" id="UP001363460">
    <property type="component" value="Chromosome"/>
</dbReference>
<evidence type="ECO:0000313" key="7">
    <source>
        <dbReference type="EMBL" id="WWT55992.1"/>
    </source>
</evidence>
<gene>
    <name evidence="7" type="ORF">V8J38_06020</name>
</gene>
<dbReference type="Gene3D" id="3.90.230.10">
    <property type="entry name" value="Creatinase/methionine aminopeptidase superfamily"/>
    <property type="match status" value="1"/>
</dbReference>
<dbReference type="Gene3D" id="3.40.350.10">
    <property type="entry name" value="Creatinase/prolidase N-terminal domain"/>
    <property type="match status" value="1"/>
</dbReference>
<dbReference type="Pfam" id="PF00557">
    <property type="entry name" value="Peptidase_M24"/>
    <property type="match status" value="1"/>
</dbReference>
<reference evidence="7 8" key="1">
    <citation type="submission" date="2024-02" db="EMBL/GenBank/DDBJ databases">
        <title>Distribution and functional of Brevundimonas-related endobacteria within Verticillium dahliae.</title>
        <authorList>
            <person name="Zeng H."/>
        </authorList>
    </citation>
    <scope>NUCLEOTIDE SEQUENCE [LARGE SCALE GENOMIC DNA]</scope>
    <source>
        <strain evidence="7 8">TRM 44200</strain>
    </source>
</reference>
<feature type="domain" description="Creatinase N-terminal" evidence="6">
    <location>
        <begin position="19"/>
        <end position="152"/>
    </location>
</feature>
<dbReference type="InterPro" id="IPR036005">
    <property type="entry name" value="Creatinase/aminopeptidase-like"/>
</dbReference>
<dbReference type="InterPro" id="IPR001131">
    <property type="entry name" value="Peptidase_M24B_aminopep-P_CS"/>
</dbReference>
<evidence type="ECO:0000256" key="1">
    <source>
        <dbReference type="ARBA" id="ARBA00022670"/>
    </source>
</evidence>
<dbReference type="PROSITE" id="PS00491">
    <property type="entry name" value="PROLINE_PEPTIDASE"/>
    <property type="match status" value="1"/>
</dbReference>
<evidence type="ECO:0000256" key="4">
    <source>
        <dbReference type="ARBA" id="ARBA00023049"/>
    </source>
</evidence>
<evidence type="ECO:0000256" key="2">
    <source>
        <dbReference type="ARBA" id="ARBA00022723"/>
    </source>
</evidence>
<proteinExistence type="predicted"/>
<keyword evidence="8" id="KW-1185">Reference proteome</keyword>
<name>A0ABZ2IFE5_9CAUL</name>
<dbReference type="SUPFAM" id="SSF55920">
    <property type="entry name" value="Creatinase/aminopeptidase"/>
    <property type="match status" value="1"/>
</dbReference>
<dbReference type="RefSeq" id="WP_338578288.1">
    <property type="nucleotide sequence ID" value="NZ_CP146369.1"/>
</dbReference>
<dbReference type="PANTHER" id="PTHR46112">
    <property type="entry name" value="AMINOPEPTIDASE"/>
    <property type="match status" value="1"/>
</dbReference>
<dbReference type="InterPro" id="IPR029149">
    <property type="entry name" value="Creatin/AminoP/Spt16_N"/>
</dbReference>
<accession>A0ABZ2IFE5</accession>
<dbReference type="InterPro" id="IPR000587">
    <property type="entry name" value="Creatinase_N"/>
</dbReference>
<dbReference type="PRINTS" id="PR00599">
    <property type="entry name" value="MAPEPTIDASE"/>
</dbReference>
<keyword evidence="3" id="KW-0378">Hydrolase</keyword>
<sequence>MTFLPPAAAPITADERSARIQALAARLKAEGLSALLVGPTTSLRYYTGLDWHPSERLTGALIHADGRVEYICPRFELDKVAGLTAAPNAITGDILTWEEEESPYVLAAGRLADGGVLAVDDQAAAFIWLGLSRALGADRVTDGGPLILAQRSLKSPAEIALLTRAKAITLEVQRRTRRWLKVGVRTSEVMAFIDAEHRALGGEGGSWFCLVSFGDDTCLPHGGEGDRALHTDDVVLIDTGTLVDGYHSDITRTYVFGEPTEDFRRVWTHEKEAQARAFAAARLGAPCHSVDDAARDYLTGLGYGPDYRLPGLPHRTGHGIGLDIHEAPNLVRGDVTSLAPGMCFSNEPMLVIPGRFGVRLEDHFCMTESGPVWFTEPSHSLDDPFGEGASA</sequence>
<keyword evidence="2" id="KW-0479">Metal-binding</keyword>
<evidence type="ECO:0000259" key="5">
    <source>
        <dbReference type="Pfam" id="PF00557"/>
    </source>
</evidence>
<keyword evidence="1" id="KW-0645">Protease</keyword>